<keyword evidence="1" id="KW-0812">Transmembrane</keyword>
<evidence type="ECO:0000313" key="3">
    <source>
        <dbReference type="Proteomes" id="UP000266861"/>
    </source>
</evidence>
<feature type="transmembrane region" description="Helical" evidence="1">
    <location>
        <begin position="80"/>
        <end position="97"/>
    </location>
</feature>
<organism evidence="2 3">
    <name type="scientific">Diversispora epigaea</name>
    <dbReference type="NCBI Taxonomy" id="1348612"/>
    <lineage>
        <taxon>Eukaryota</taxon>
        <taxon>Fungi</taxon>
        <taxon>Fungi incertae sedis</taxon>
        <taxon>Mucoromycota</taxon>
        <taxon>Glomeromycotina</taxon>
        <taxon>Glomeromycetes</taxon>
        <taxon>Diversisporales</taxon>
        <taxon>Diversisporaceae</taxon>
        <taxon>Diversispora</taxon>
    </lineage>
</organism>
<sequence length="113" mass="13109">MSEIENLKLQHPTYWSRNPNIWGSLSDWDIYFIDKVPGCNKREAHRSLSVELDILLDNLPRKNRRFSKANALKKALEVSLYYALVAHLLFVILPILCSRDLSDFSHKATRVLA</sequence>
<reference evidence="2 3" key="1">
    <citation type="submission" date="2018-08" db="EMBL/GenBank/DDBJ databases">
        <title>Genome and evolution of the arbuscular mycorrhizal fungus Diversispora epigaea (formerly Glomus versiforme) and its bacterial endosymbionts.</title>
        <authorList>
            <person name="Sun X."/>
            <person name="Fei Z."/>
            <person name="Harrison M."/>
        </authorList>
    </citation>
    <scope>NUCLEOTIDE SEQUENCE [LARGE SCALE GENOMIC DNA]</scope>
    <source>
        <strain evidence="2 3">IT104</strain>
    </source>
</reference>
<dbReference type="EMBL" id="PQFF01000135">
    <property type="protein sequence ID" value="RHZ79500.1"/>
    <property type="molecule type" value="Genomic_DNA"/>
</dbReference>
<evidence type="ECO:0000313" key="2">
    <source>
        <dbReference type="EMBL" id="RHZ79500.1"/>
    </source>
</evidence>
<accession>A0A397J3P1</accession>
<evidence type="ECO:0000256" key="1">
    <source>
        <dbReference type="SAM" id="Phobius"/>
    </source>
</evidence>
<protein>
    <submittedName>
        <fullName evidence="2">Uncharacterized protein</fullName>
    </submittedName>
</protein>
<dbReference type="Proteomes" id="UP000266861">
    <property type="component" value="Unassembled WGS sequence"/>
</dbReference>
<dbReference type="OrthoDB" id="2402052at2759"/>
<dbReference type="AlphaFoldDB" id="A0A397J3P1"/>
<comment type="caution">
    <text evidence="2">The sequence shown here is derived from an EMBL/GenBank/DDBJ whole genome shotgun (WGS) entry which is preliminary data.</text>
</comment>
<name>A0A397J3P1_9GLOM</name>
<keyword evidence="1" id="KW-0472">Membrane</keyword>
<proteinExistence type="predicted"/>
<gene>
    <name evidence="2" type="ORF">Glove_144g125</name>
</gene>
<keyword evidence="1" id="KW-1133">Transmembrane helix</keyword>
<keyword evidence="3" id="KW-1185">Reference proteome</keyword>